<keyword evidence="1" id="KW-1133">Transmembrane helix</keyword>
<protein>
    <recommendedName>
        <fullName evidence="4">Flp pilus-assembly TadG-like N-terminal domain-containing protein</fullName>
    </recommendedName>
</protein>
<dbReference type="EMBL" id="JAVREQ010000021">
    <property type="protein sequence ID" value="MDT0381329.1"/>
    <property type="molecule type" value="Genomic_DNA"/>
</dbReference>
<evidence type="ECO:0000256" key="1">
    <source>
        <dbReference type="SAM" id="Phobius"/>
    </source>
</evidence>
<sequence length="170" mass="17759">MTHDDDDHEPVFVRSRWGTNHYTYNPGNPVGVVLIVASLVAVAGFVLVMQNRASLSGDELRDAVHTAAEALEQEPHTKASFGGYSGAVEDALDDAVANSDSTVGPRVEAVGDSDDYEITGSSPETDTDAAYCMHITQSVAPEGGIGIPTEGGGAVLEEHDLSVSVSEGRC</sequence>
<accession>A0ABU2NWG4</accession>
<feature type="transmembrane region" description="Helical" evidence="1">
    <location>
        <begin position="30"/>
        <end position="49"/>
    </location>
</feature>
<organism evidence="2 3">
    <name type="scientific">Streptomyces hazeniae</name>
    <dbReference type="NCBI Taxonomy" id="3075538"/>
    <lineage>
        <taxon>Bacteria</taxon>
        <taxon>Bacillati</taxon>
        <taxon>Actinomycetota</taxon>
        <taxon>Actinomycetes</taxon>
        <taxon>Kitasatosporales</taxon>
        <taxon>Streptomycetaceae</taxon>
        <taxon>Streptomyces</taxon>
    </lineage>
</organism>
<name>A0ABU2NWG4_9ACTN</name>
<reference evidence="3" key="1">
    <citation type="submission" date="2023-07" db="EMBL/GenBank/DDBJ databases">
        <title>30 novel species of actinomycetes from the DSMZ collection.</title>
        <authorList>
            <person name="Nouioui I."/>
        </authorList>
    </citation>
    <scope>NUCLEOTIDE SEQUENCE [LARGE SCALE GENOMIC DNA]</scope>
    <source>
        <strain evidence="3">DSM 42041</strain>
    </source>
</reference>
<evidence type="ECO:0000313" key="3">
    <source>
        <dbReference type="Proteomes" id="UP001183414"/>
    </source>
</evidence>
<dbReference type="RefSeq" id="WP_311675013.1">
    <property type="nucleotide sequence ID" value="NZ_JAVREQ010000021.1"/>
</dbReference>
<evidence type="ECO:0008006" key="4">
    <source>
        <dbReference type="Google" id="ProtNLM"/>
    </source>
</evidence>
<keyword evidence="1" id="KW-0812">Transmembrane</keyword>
<dbReference type="Proteomes" id="UP001183414">
    <property type="component" value="Unassembled WGS sequence"/>
</dbReference>
<proteinExistence type="predicted"/>
<gene>
    <name evidence="2" type="ORF">RM572_21460</name>
</gene>
<keyword evidence="3" id="KW-1185">Reference proteome</keyword>
<evidence type="ECO:0000313" key="2">
    <source>
        <dbReference type="EMBL" id="MDT0381329.1"/>
    </source>
</evidence>
<keyword evidence="1" id="KW-0472">Membrane</keyword>
<comment type="caution">
    <text evidence="2">The sequence shown here is derived from an EMBL/GenBank/DDBJ whole genome shotgun (WGS) entry which is preliminary data.</text>
</comment>